<organism evidence="2 3">
    <name type="scientific">Angiostrongylus cantonensis</name>
    <name type="common">Rat lungworm</name>
    <dbReference type="NCBI Taxonomy" id="6313"/>
    <lineage>
        <taxon>Eukaryota</taxon>
        <taxon>Metazoa</taxon>
        <taxon>Ecdysozoa</taxon>
        <taxon>Nematoda</taxon>
        <taxon>Chromadorea</taxon>
        <taxon>Rhabditida</taxon>
        <taxon>Rhabditina</taxon>
        <taxon>Rhabditomorpha</taxon>
        <taxon>Strongyloidea</taxon>
        <taxon>Metastrongylidae</taxon>
        <taxon>Angiostrongylus</taxon>
    </lineage>
</organism>
<name>A0A158PCT1_ANGCA</name>
<dbReference type="WBParaSite" id="ACAC_0001304701-mRNA-1">
    <property type="protein sequence ID" value="ACAC_0001304701-mRNA-1"/>
    <property type="gene ID" value="ACAC_0001304701"/>
</dbReference>
<sequence length="265" mass="30266">MWCACTERNGTENECVRLGSGYSRQVAHRHNEFYGYLKLHVVPVFVTKEANQTDRSNLFSTPERAEEVESAIMRSPSEYNDGTPRTPLVEDDEENDDALEHISFLQVMQHLEEHLRFGHPLGEVGKRNCLKEAHHGLLPRPKWVDVLNRHCFHLAHSLARPDRVMDPRRTRQTSTHQDPMQLWHPGIPPFTTMPNPQTPHGDRSGSRTTSTAQLNPTSAPARNHPEREGGTKFVEIPPNTTPMKPGGLTPRRKRRSSRRDDSDLK</sequence>
<keyword evidence="2" id="KW-1185">Reference proteome</keyword>
<protein>
    <submittedName>
        <fullName evidence="3">Integrase_SAM-like_N domain-containing protein</fullName>
    </submittedName>
</protein>
<dbReference type="Proteomes" id="UP000035642">
    <property type="component" value="Unassembled WGS sequence"/>
</dbReference>
<reference evidence="3" key="2">
    <citation type="submission" date="2016-04" db="UniProtKB">
        <authorList>
            <consortium name="WormBaseParasite"/>
        </authorList>
    </citation>
    <scope>IDENTIFICATION</scope>
</reference>
<proteinExistence type="predicted"/>
<evidence type="ECO:0000256" key="1">
    <source>
        <dbReference type="SAM" id="MobiDB-lite"/>
    </source>
</evidence>
<dbReference type="AlphaFoldDB" id="A0A158PCT1"/>
<accession>A0A158PCT1</accession>
<feature type="compositionally biased region" description="Polar residues" evidence="1">
    <location>
        <begin position="206"/>
        <end position="220"/>
    </location>
</feature>
<reference evidence="2" key="1">
    <citation type="submission" date="2012-09" db="EMBL/GenBank/DDBJ databases">
        <authorList>
            <person name="Martin A.A."/>
        </authorList>
    </citation>
    <scope>NUCLEOTIDE SEQUENCE</scope>
</reference>
<evidence type="ECO:0000313" key="3">
    <source>
        <dbReference type="WBParaSite" id="ACAC_0001304701-mRNA-1"/>
    </source>
</evidence>
<feature type="region of interest" description="Disordered" evidence="1">
    <location>
        <begin position="163"/>
        <end position="265"/>
    </location>
</feature>
<evidence type="ECO:0000313" key="2">
    <source>
        <dbReference type="Proteomes" id="UP000035642"/>
    </source>
</evidence>